<feature type="transmembrane region" description="Helical" evidence="12">
    <location>
        <begin position="124"/>
        <end position="146"/>
    </location>
</feature>
<evidence type="ECO:0000256" key="10">
    <source>
        <dbReference type="ARBA" id="ARBA00023201"/>
    </source>
</evidence>
<gene>
    <name evidence="14" type="primary">LOC101855705</name>
</gene>
<feature type="transmembrane region" description="Helical" evidence="12">
    <location>
        <begin position="50"/>
        <end position="69"/>
    </location>
</feature>
<evidence type="ECO:0000256" key="5">
    <source>
        <dbReference type="ARBA" id="ARBA00022692"/>
    </source>
</evidence>
<comment type="subcellular location">
    <subcellularLocation>
        <location evidence="1">Cell membrane</location>
        <topology evidence="1">Multi-pass membrane protein</topology>
    </subcellularLocation>
</comment>
<reference evidence="14" key="1">
    <citation type="submission" date="2025-08" db="UniProtKB">
        <authorList>
            <consortium name="RefSeq"/>
        </authorList>
    </citation>
    <scope>IDENTIFICATION</scope>
</reference>
<dbReference type="GeneID" id="101855705"/>
<evidence type="ECO:0000256" key="1">
    <source>
        <dbReference type="ARBA" id="ARBA00004651"/>
    </source>
</evidence>
<dbReference type="Proteomes" id="UP000694888">
    <property type="component" value="Unplaced"/>
</dbReference>
<feature type="transmembrane region" description="Helical" evidence="12">
    <location>
        <begin position="410"/>
        <end position="434"/>
    </location>
</feature>
<protein>
    <submittedName>
        <fullName evidence="14">Sodium-dependent multivitamin transporter</fullName>
    </submittedName>
</protein>
<evidence type="ECO:0000313" key="14">
    <source>
        <dbReference type="RefSeq" id="XP_012934878.1"/>
    </source>
</evidence>
<keyword evidence="8" id="KW-0406">Ion transport</keyword>
<evidence type="ECO:0000256" key="9">
    <source>
        <dbReference type="ARBA" id="ARBA00023136"/>
    </source>
</evidence>
<evidence type="ECO:0000256" key="12">
    <source>
        <dbReference type="SAM" id="Phobius"/>
    </source>
</evidence>
<feature type="transmembrane region" description="Helical" evidence="12">
    <location>
        <begin position="12"/>
        <end position="30"/>
    </location>
</feature>
<feature type="transmembrane region" description="Helical" evidence="12">
    <location>
        <begin position="273"/>
        <end position="301"/>
    </location>
</feature>
<keyword evidence="5 12" id="KW-0812">Transmembrane</keyword>
<feature type="transmembrane region" description="Helical" evidence="12">
    <location>
        <begin position="81"/>
        <end position="103"/>
    </location>
</feature>
<dbReference type="PANTHER" id="PTHR42985:SF2">
    <property type="entry name" value="SODIUM-DEPENDENT MULTIVITAMIN TRANSPORTER"/>
    <property type="match status" value="1"/>
</dbReference>
<keyword evidence="6 12" id="KW-1133">Transmembrane helix</keyword>
<dbReference type="RefSeq" id="XP_012934878.1">
    <property type="nucleotide sequence ID" value="XM_013079424.1"/>
</dbReference>
<feature type="transmembrane region" description="Helical" evidence="12">
    <location>
        <begin position="441"/>
        <end position="462"/>
    </location>
</feature>
<proteinExistence type="inferred from homology"/>
<dbReference type="Pfam" id="PF00474">
    <property type="entry name" value="SSF"/>
    <property type="match status" value="1"/>
</dbReference>
<accession>A0ABM0ZUS4</accession>
<sequence>MASPELHWADYIVFTSVLLVSAFIGLLYALKSRNASAEEMLTGQRKLPVLPVAFSLSVSFVSAVSVLGIPAEVYANGSDYWMVGFGFFWSLLFVGYVILPKLYKLNITSAYEYLELRFNRPVRLMASAVFLFFMICYMAVVLYAPALALSQVTGLSMEVSILTIGFICTLYTALGGIKAVIWTDVFQTVIITGGLLALLGRGTVEAGGVSQVIEKVVNGSRDATYPMDLNPFIRHTFWTLTIGGGIGMAAIHGGNQATLQRYMGVESLRKSKIVLLLNIPLSEFFLAILCLCGLVMFAYYYGRDPLKSGRISKRDQLLPLFVMDIMGDLPGMPGLFIAAVFSAALSTVSSGVNALATVAVEDFIKPIYLRTRGIALEGRAKSITVVVTALVFGMLTIGAAYLSGLLSSTLLIIVVSIFGMMGGPLLGIILLGLLCPWINSWGAGCALLSSLVICMWTAIGAITRPWPKAMFDNSTNTTVVVNPPRHAVDDWYDLSYQHYATLAVTVCLVVGSLVSFLTSCNRGRALNPGTFYDTLRPCRKSPLQESTFDLEKSPQHNKAFHASAGTYGTANSHI</sequence>
<keyword evidence="10" id="KW-0739">Sodium transport</keyword>
<organism evidence="13 14">
    <name type="scientific">Aplysia californica</name>
    <name type="common">California sea hare</name>
    <dbReference type="NCBI Taxonomy" id="6500"/>
    <lineage>
        <taxon>Eukaryota</taxon>
        <taxon>Metazoa</taxon>
        <taxon>Spiralia</taxon>
        <taxon>Lophotrochozoa</taxon>
        <taxon>Mollusca</taxon>
        <taxon>Gastropoda</taxon>
        <taxon>Heterobranchia</taxon>
        <taxon>Euthyneura</taxon>
        <taxon>Tectipleura</taxon>
        <taxon>Aplysiida</taxon>
        <taxon>Aplysioidea</taxon>
        <taxon>Aplysiidae</taxon>
        <taxon>Aplysia</taxon>
    </lineage>
</organism>
<dbReference type="Gene3D" id="1.20.1730.10">
    <property type="entry name" value="Sodium/glucose cotransporter"/>
    <property type="match status" value="1"/>
</dbReference>
<evidence type="ECO:0000256" key="3">
    <source>
        <dbReference type="ARBA" id="ARBA00022448"/>
    </source>
</evidence>
<dbReference type="InterPro" id="IPR001734">
    <property type="entry name" value="Na/solute_symporter"/>
</dbReference>
<evidence type="ECO:0000256" key="11">
    <source>
        <dbReference type="RuleBase" id="RU362091"/>
    </source>
</evidence>
<evidence type="ECO:0000256" key="8">
    <source>
        <dbReference type="ARBA" id="ARBA00023065"/>
    </source>
</evidence>
<evidence type="ECO:0000256" key="4">
    <source>
        <dbReference type="ARBA" id="ARBA00022475"/>
    </source>
</evidence>
<dbReference type="InterPro" id="IPR051163">
    <property type="entry name" value="Sodium:Solute_Symporter_SSF"/>
</dbReference>
<evidence type="ECO:0000256" key="7">
    <source>
        <dbReference type="ARBA" id="ARBA00023053"/>
    </source>
</evidence>
<keyword evidence="4" id="KW-1003">Cell membrane</keyword>
<keyword evidence="7" id="KW-0915">Sodium</keyword>
<keyword evidence="13" id="KW-1185">Reference proteome</keyword>
<evidence type="ECO:0000256" key="6">
    <source>
        <dbReference type="ARBA" id="ARBA00022989"/>
    </source>
</evidence>
<dbReference type="PROSITE" id="PS50283">
    <property type="entry name" value="NA_SOLUT_SYMP_3"/>
    <property type="match status" value="1"/>
</dbReference>
<feature type="transmembrane region" description="Helical" evidence="12">
    <location>
        <begin position="499"/>
        <end position="517"/>
    </location>
</feature>
<name>A0ABM0ZUS4_APLCA</name>
<feature type="transmembrane region" description="Helical" evidence="12">
    <location>
        <begin position="232"/>
        <end position="252"/>
    </location>
</feature>
<evidence type="ECO:0000256" key="2">
    <source>
        <dbReference type="ARBA" id="ARBA00006434"/>
    </source>
</evidence>
<feature type="transmembrane region" description="Helical" evidence="12">
    <location>
        <begin position="382"/>
        <end position="404"/>
    </location>
</feature>
<feature type="transmembrane region" description="Helical" evidence="12">
    <location>
        <begin position="335"/>
        <end position="361"/>
    </location>
</feature>
<comment type="similarity">
    <text evidence="2 11">Belongs to the sodium:solute symporter (SSF) (TC 2.A.21) family.</text>
</comment>
<keyword evidence="3" id="KW-0813">Transport</keyword>
<feature type="transmembrane region" description="Helical" evidence="12">
    <location>
        <begin position="152"/>
        <end position="174"/>
    </location>
</feature>
<keyword evidence="9 12" id="KW-0472">Membrane</keyword>
<evidence type="ECO:0000313" key="13">
    <source>
        <dbReference type="Proteomes" id="UP000694888"/>
    </source>
</evidence>
<dbReference type="PANTHER" id="PTHR42985">
    <property type="entry name" value="SODIUM-COUPLED MONOCARBOXYLATE TRANSPORTER"/>
    <property type="match status" value="1"/>
</dbReference>
<dbReference type="InterPro" id="IPR038377">
    <property type="entry name" value="Na/Glc_symporter_sf"/>
</dbReference>
<dbReference type="NCBIfam" id="TIGR00813">
    <property type="entry name" value="sss"/>
    <property type="match status" value="1"/>
</dbReference>